<protein>
    <submittedName>
        <fullName evidence="2">Prepilin-type N-terminal cleavage/methylation domain-containing protein</fullName>
    </submittedName>
</protein>
<keyword evidence="1" id="KW-0812">Transmembrane</keyword>
<dbReference type="Proteomes" id="UP000267535">
    <property type="component" value="Unassembled WGS sequence"/>
</dbReference>
<reference evidence="2 3" key="1">
    <citation type="submission" date="2018-11" db="EMBL/GenBank/DDBJ databases">
        <title>The draft genome sequence of Amphritea balenae JAMM 1525T.</title>
        <authorList>
            <person name="Fang Z."/>
            <person name="Zhang Y."/>
            <person name="Han X."/>
        </authorList>
    </citation>
    <scope>NUCLEOTIDE SEQUENCE [LARGE SCALE GENOMIC DNA]</scope>
    <source>
        <strain evidence="2 3">JAMM 1525</strain>
    </source>
</reference>
<dbReference type="GO" id="GO:0043683">
    <property type="term" value="P:type IV pilus assembly"/>
    <property type="evidence" value="ECO:0007669"/>
    <property type="project" value="InterPro"/>
</dbReference>
<evidence type="ECO:0000256" key="1">
    <source>
        <dbReference type="SAM" id="Phobius"/>
    </source>
</evidence>
<dbReference type="AlphaFoldDB" id="A0A3P1SNQ4"/>
<dbReference type="NCBIfam" id="TIGR02532">
    <property type="entry name" value="IV_pilin_GFxxxE"/>
    <property type="match status" value="1"/>
</dbReference>
<name>A0A3P1SNQ4_9GAMM</name>
<dbReference type="Pfam" id="PF16074">
    <property type="entry name" value="PilW"/>
    <property type="match status" value="1"/>
</dbReference>
<proteinExistence type="predicted"/>
<keyword evidence="3" id="KW-1185">Reference proteome</keyword>
<evidence type="ECO:0000313" key="2">
    <source>
        <dbReference type="EMBL" id="RRC98786.1"/>
    </source>
</evidence>
<dbReference type="OrthoDB" id="5296662at2"/>
<dbReference type="Pfam" id="PF07963">
    <property type="entry name" value="N_methyl"/>
    <property type="match status" value="1"/>
</dbReference>
<accession>A0A3P1SNQ4</accession>
<dbReference type="EMBL" id="RQXV01000006">
    <property type="protein sequence ID" value="RRC98786.1"/>
    <property type="molecule type" value="Genomic_DNA"/>
</dbReference>
<dbReference type="PROSITE" id="PS00409">
    <property type="entry name" value="PROKAR_NTER_METHYL"/>
    <property type="match status" value="1"/>
</dbReference>
<keyword evidence="1" id="KW-1133">Transmembrane helix</keyword>
<feature type="transmembrane region" description="Helical" evidence="1">
    <location>
        <begin position="12"/>
        <end position="36"/>
    </location>
</feature>
<dbReference type="InterPro" id="IPR012902">
    <property type="entry name" value="N_methyl_site"/>
</dbReference>
<comment type="caution">
    <text evidence="2">The sequence shown here is derived from an EMBL/GenBank/DDBJ whole genome shotgun (WGS) entry which is preliminary data.</text>
</comment>
<gene>
    <name evidence="2" type="ORF">EHS89_11380</name>
</gene>
<dbReference type="InterPro" id="IPR032092">
    <property type="entry name" value="PilW"/>
</dbReference>
<dbReference type="RefSeq" id="WP_124926286.1">
    <property type="nucleotide sequence ID" value="NZ_BMOH01000002.1"/>
</dbReference>
<sequence>MNNRIKLNQRGLSLVELMIAMVIGLMLTAAVLQVFVSSRVSYSMQTGLAQLQENGRFALEFLSRDIRQLGFQGCSVENSLANVVNDGSGVDPFINLSRPLDGQDNIGNAVAFNGRNAISGSDVMHIKYAEASGACRIESHSSSNSRLSCEGPHSFSQGDVLIASDCGHSAIFQKSNLDVAGANKLIFHASDKGKPGNCVPGLGGPVTCSGSGKGYSFTPGSLVQRLLSFRYFIALNNFGRPALYRQGIIITGAKFGTGNQELVEGVEDMQILYGVDTDADGRPDKYVDGAVAGADFNAVGAVRISLLLRSTAANLVKEGQTLNFNGVNRQFNDGYLRKVFSTTIQIRNRL</sequence>
<keyword evidence="1" id="KW-0472">Membrane</keyword>
<organism evidence="2 3">
    <name type="scientific">Amphritea balenae</name>
    <dbReference type="NCBI Taxonomy" id="452629"/>
    <lineage>
        <taxon>Bacteria</taxon>
        <taxon>Pseudomonadati</taxon>
        <taxon>Pseudomonadota</taxon>
        <taxon>Gammaproteobacteria</taxon>
        <taxon>Oceanospirillales</taxon>
        <taxon>Oceanospirillaceae</taxon>
        <taxon>Amphritea</taxon>
    </lineage>
</organism>
<evidence type="ECO:0000313" key="3">
    <source>
        <dbReference type="Proteomes" id="UP000267535"/>
    </source>
</evidence>